<dbReference type="PANTHER" id="PTHR33221">
    <property type="entry name" value="WINGED HELIX-TURN-HELIX TRANSCRIPTIONAL REGULATOR, RRF2 FAMILY"/>
    <property type="match status" value="1"/>
</dbReference>
<dbReference type="Proteomes" id="UP000234328">
    <property type="component" value="Unassembled WGS sequence"/>
</dbReference>
<dbReference type="GO" id="GO:0005829">
    <property type="term" value="C:cytosol"/>
    <property type="evidence" value="ECO:0007669"/>
    <property type="project" value="TreeGrafter"/>
</dbReference>
<sequence>MLRISKIIDYGTLVLTHMASAPERVFSAAELAATLGLGQPTVSKVLKLLGQHELVKSSRGSRGGYMLGRPADTISIAHIIDALEDQPFGLTECTSMPGACSVEAGCHIRTNWQRINSIIRHTLEDVSVADMLSPTPIEFPLIPRHLPASQARTRAAQATTWSFPE</sequence>
<dbReference type="InterPro" id="IPR000944">
    <property type="entry name" value="Tscrpt_reg_Rrf2"/>
</dbReference>
<accession>A0A2N4UC69</accession>
<dbReference type="GO" id="GO:0003700">
    <property type="term" value="F:DNA-binding transcription factor activity"/>
    <property type="evidence" value="ECO:0007669"/>
    <property type="project" value="TreeGrafter"/>
</dbReference>
<dbReference type="CDD" id="cd00090">
    <property type="entry name" value="HTH_ARSR"/>
    <property type="match status" value="1"/>
</dbReference>
<dbReference type="PROSITE" id="PS51197">
    <property type="entry name" value="HTH_RRF2_2"/>
    <property type="match status" value="1"/>
</dbReference>
<evidence type="ECO:0000313" key="1">
    <source>
        <dbReference type="EMBL" id="PLC52608.1"/>
    </source>
</evidence>
<dbReference type="Pfam" id="PF02082">
    <property type="entry name" value="Rrf2"/>
    <property type="match status" value="1"/>
</dbReference>
<evidence type="ECO:0000313" key="2">
    <source>
        <dbReference type="Proteomes" id="UP000234328"/>
    </source>
</evidence>
<name>A0A2N4UC69_9BURK</name>
<dbReference type="InterPro" id="IPR011991">
    <property type="entry name" value="ArsR-like_HTH"/>
</dbReference>
<dbReference type="SUPFAM" id="SSF46785">
    <property type="entry name" value="Winged helix' DNA-binding domain"/>
    <property type="match status" value="1"/>
</dbReference>
<proteinExistence type="predicted"/>
<dbReference type="RefSeq" id="WP_102071344.1">
    <property type="nucleotide sequence ID" value="NZ_PDNV01000012.1"/>
</dbReference>
<dbReference type="AlphaFoldDB" id="A0A2N4UC69"/>
<dbReference type="Gene3D" id="1.10.10.10">
    <property type="entry name" value="Winged helix-like DNA-binding domain superfamily/Winged helix DNA-binding domain"/>
    <property type="match status" value="1"/>
</dbReference>
<dbReference type="InterPro" id="IPR036390">
    <property type="entry name" value="WH_DNA-bd_sf"/>
</dbReference>
<dbReference type="InterPro" id="IPR036388">
    <property type="entry name" value="WH-like_DNA-bd_sf"/>
</dbReference>
<dbReference type="OrthoDB" id="9808360at2"/>
<dbReference type="InterPro" id="IPR014290">
    <property type="entry name" value="SUF_FeS_clus_asmbl_reg"/>
</dbReference>
<keyword evidence="2" id="KW-1185">Reference proteome</keyword>
<dbReference type="NCBIfam" id="TIGR00738">
    <property type="entry name" value="rrf2_super"/>
    <property type="match status" value="1"/>
</dbReference>
<gene>
    <name evidence="1" type="ORF">CR155_17620</name>
</gene>
<dbReference type="EMBL" id="PDNV01000012">
    <property type="protein sequence ID" value="PLC52608.1"/>
    <property type="molecule type" value="Genomic_DNA"/>
</dbReference>
<protein>
    <submittedName>
        <fullName evidence="1">SUF system Fe-S cluster assembly regulator</fullName>
    </submittedName>
</protein>
<dbReference type="PANTHER" id="PTHR33221:SF2">
    <property type="entry name" value="TRANSCRIPTIONAL REGULATOR"/>
    <property type="match status" value="1"/>
</dbReference>
<comment type="caution">
    <text evidence="1">The sequence shown here is derived from an EMBL/GenBank/DDBJ whole genome shotgun (WGS) entry which is preliminary data.</text>
</comment>
<organism evidence="1 2">
    <name type="scientific">Pollutimonas nitritireducens</name>
    <dbReference type="NCBI Taxonomy" id="2045209"/>
    <lineage>
        <taxon>Bacteria</taxon>
        <taxon>Pseudomonadati</taxon>
        <taxon>Pseudomonadota</taxon>
        <taxon>Betaproteobacteria</taxon>
        <taxon>Burkholderiales</taxon>
        <taxon>Alcaligenaceae</taxon>
        <taxon>Pollutimonas</taxon>
    </lineage>
</organism>
<dbReference type="NCBIfam" id="TIGR02944">
    <property type="entry name" value="suf_reg_Xantho"/>
    <property type="match status" value="1"/>
</dbReference>
<reference evidence="1 2" key="1">
    <citation type="submission" date="2017-10" db="EMBL/GenBank/DDBJ databases">
        <title>Two draft genome sequences of Pusillimonas sp. strains isolated from a nitrate- and radionuclide-contaminated groundwater in Russia.</title>
        <authorList>
            <person name="Grouzdev D.S."/>
            <person name="Tourova T.P."/>
            <person name="Goeva M.A."/>
            <person name="Babich T.L."/>
            <person name="Sokolova D.S."/>
            <person name="Abdullin R."/>
            <person name="Poltaraus A.B."/>
            <person name="Toshchakov S.V."/>
            <person name="Nazina T.N."/>
        </authorList>
    </citation>
    <scope>NUCLEOTIDE SEQUENCE [LARGE SCALE GENOMIC DNA]</scope>
    <source>
        <strain evidence="1 2">JR1/69-2-13</strain>
    </source>
</reference>